<dbReference type="InterPro" id="IPR014030">
    <property type="entry name" value="Ketoacyl_synth_N"/>
</dbReference>
<name>A0A1A8ZB06_9ACTN</name>
<evidence type="ECO:0000313" key="3">
    <source>
        <dbReference type="Proteomes" id="UP000198765"/>
    </source>
</evidence>
<gene>
    <name evidence="2" type="ORF">GA0070621_1158</name>
</gene>
<dbReference type="GO" id="GO:0016746">
    <property type="term" value="F:acyltransferase activity"/>
    <property type="evidence" value="ECO:0007669"/>
    <property type="project" value="InterPro"/>
</dbReference>
<protein>
    <submittedName>
        <fullName evidence="2">Beta-ketoacyl synthase, N-terminal domain</fullName>
    </submittedName>
</protein>
<accession>A0A1A8ZB06</accession>
<dbReference type="PATRIC" id="fig|299146.4.peg.1200"/>
<proteinExistence type="predicted"/>
<dbReference type="SUPFAM" id="SSF53901">
    <property type="entry name" value="Thiolase-like"/>
    <property type="match status" value="1"/>
</dbReference>
<organism evidence="2 3">
    <name type="scientific">Micromonospora narathiwatensis</name>
    <dbReference type="NCBI Taxonomy" id="299146"/>
    <lineage>
        <taxon>Bacteria</taxon>
        <taxon>Bacillati</taxon>
        <taxon>Actinomycetota</taxon>
        <taxon>Actinomycetes</taxon>
        <taxon>Micromonosporales</taxon>
        <taxon>Micromonosporaceae</taxon>
        <taxon>Micromonospora</taxon>
    </lineage>
</organism>
<dbReference type="RefSeq" id="WP_167666634.1">
    <property type="nucleotide sequence ID" value="NZ_LT594324.1"/>
</dbReference>
<dbReference type="Proteomes" id="UP000198765">
    <property type="component" value="Chromosome I"/>
</dbReference>
<sequence>MSGDRVAIEATAVHVPGIAPDRLIATATEPDCGPDEAHTLLGRKGLLFKEPAVRIAMCAVHKALGLPPGRPTAPVPGAAGTAVVVSSNLGNVATVCDIVDQVRAGGLRGVSPMQAPNASSNIIASSIAIRYGFTGPNLMVCSGATGGLDALRLGALLVRGGRASRVIVVGAEPADEIATALRAAADLPPGPPQGTAACVVLAPAERPGGVRLDSVRRHRAPEVAPAGGPPTIRLASGTGPDDDLGVLLDAGYGATGVLQTALATRWLTDPATRPAGVDDGSEAVLTCGSAGDGYATARLYRDGDGT</sequence>
<dbReference type="Pfam" id="PF00109">
    <property type="entry name" value="ketoacyl-synt"/>
    <property type="match status" value="1"/>
</dbReference>
<feature type="domain" description="Beta-ketoacyl synthase-like N-terminal" evidence="1">
    <location>
        <begin position="50"/>
        <end position="176"/>
    </location>
</feature>
<dbReference type="Gene3D" id="3.40.47.10">
    <property type="match status" value="1"/>
</dbReference>
<evidence type="ECO:0000259" key="1">
    <source>
        <dbReference type="Pfam" id="PF00109"/>
    </source>
</evidence>
<evidence type="ECO:0000313" key="2">
    <source>
        <dbReference type="EMBL" id="SBT41149.1"/>
    </source>
</evidence>
<dbReference type="InterPro" id="IPR016039">
    <property type="entry name" value="Thiolase-like"/>
</dbReference>
<reference evidence="2 3" key="1">
    <citation type="submission" date="2016-06" db="EMBL/GenBank/DDBJ databases">
        <authorList>
            <person name="Kjaerup R.B."/>
            <person name="Dalgaard T.S."/>
            <person name="Juul-Madsen H.R."/>
        </authorList>
    </citation>
    <scope>NUCLEOTIDE SEQUENCE [LARGE SCALE GENOMIC DNA]</scope>
    <source>
        <strain evidence="2 3">DSM 45248</strain>
    </source>
</reference>
<dbReference type="AlphaFoldDB" id="A0A1A8ZB06"/>
<keyword evidence="3" id="KW-1185">Reference proteome</keyword>
<dbReference type="EMBL" id="LT594324">
    <property type="protein sequence ID" value="SBT41149.1"/>
    <property type="molecule type" value="Genomic_DNA"/>
</dbReference>